<dbReference type="AlphaFoldDB" id="A0A418VS61"/>
<dbReference type="InterPro" id="IPR050882">
    <property type="entry name" value="Prepilin_peptidase/N-MTase"/>
</dbReference>
<name>A0A418VS61_9PROT</name>
<evidence type="ECO:0000313" key="6">
    <source>
        <dbReference type="Proteomes" id="UP000283458"/>
    </source>
</evidence>
<feature type="transmembrane region" description="Helical" evidence="3">
    <location>
        <begin position="93"/>
        <end position="112"/>
    </location>
</feature>
<feature type="domain" description="Prepilin type IV endopeptidase peptidase" evidence="4">
    <location>
        <begin position="75"/>
        <end position="188"/>
    </location>
</feature>
<evidence type="ECO:0000256" key="3">
    <source>
        <dbReference type="SAM" id="Phobius"/>
    </source>
</evidence>
<evidence type="ECO:0000256" key="2">
    <source>
        <dbReference type="RuleBase" id="RU003793"/>
    </source>
</evidence>
<evidence type="ECO:0000313" key="5">
    <source>
        <dbReference type="EMBL" id="RJF79320.1"/>
    </source>
</evidence>
<dbReference type="PANTHER" id="PTHR30487:SF0">
    <property type="entry name" value="PREPILIN LEADER PEPTIDASE_N-METHYLTRANSFERASE-RELATED"/>
    <property type="match status" value="1"/>
</dbReference>
<dbReference type="Pfam" id="PF01478">
    <property type="entry name" value="Peptidase_A24"/>
    <property type="match status" value="1"/>
</dbReference>
<accession>A0A418VS61</accession>
<dbReference type="GO" id="GO:0005886">
    <property type="term" value="C:plasma membrane"/>
    <property type="evidence" value="ECO:0007669"/>
    <property type="project" value="TreeGrafter"/>
</dbReference>
<feature type="transmembrane region" description="Helical" evidence="3">
    <location>
        <begin position="176"/>
        <end position="194"/>
    </location>
</feature>
<dbReference type="Proteomes" id="UP000283458">
    <property type="component" value="Unassembled WGS sequence"/>
</dbReference>
<dbReference type="PRINTS" id="PR00864">
    <property type="entry name" value="PREPILNPTASE"/>
</dbReference>
<dbReference type="EMBL" id="QYUL01000003">
    <property type="protein sequence ID" value="RJF79320.1"/>
    <property type="molecule type" value="Genomic_DNA"/>
</dbReference>
<dbReference type="RefSeq" id="WP_119832779.1">
    <property type="nucleotide sequence ID" value="NZ_QYUL01000003.1"/>
</dbReference>
<keyword evidence="3" id="KW-0812">Transmembrane</keyword>
<evidence type="ECO:0000256" key="1">
    <source>
        <dbReference type="ARBA" id="ARBA00005801"/>
    </source>
</evidence>
<dbReference type="InterPro" id="IPR000045">
    <property type="entry name" value="Prepilin_IV_endopep_pep"/>
</dbReference>
<dbReference type="GO" id="GO:0006465">
    <property type="term" value="P:signal peptide processing"/>
    <property type="evidence" value="ECO:0007669"/>
    <property type="project" value="TreeGrafter"/>
</dbReference>
<proteinExistence type="inferred from homology"/>
<dbReference type="PANTHER" id="PTHR30487">
    <property type="entry name" value="TYPE 4 PREPILIN-LIKE PROTEINS LEADER PEPTIDE-PROCESSING ENZYME"/>
    <property type="match status" value="1"/>
</dbReference>
<protein>
    <submittedName>
        <fullName evidence="5">Prepilin peptidase</fullName>
    </submittedName>
</protein>
<feature type="transmembrane region" description="Helical" evidence="3">
    <location>
        <begin position="201"/>
        <end position="221"/>
    </location>
</feature>
<dbReference type="InterPro" id="IPR014032">
    <property type="entry name" value="Peptidase_A24A_bac"/>
</dbReference>
<dbReference type="GO" id="GO:0004190">
    <property type="term" value="F:aspartic-type endopeptidase activity"/>
    <property type="evidence" value="ECO:0007669"/>
    <property type="project" value="InterPro"/>
</dbReference>
<evidence type="ECO:0000259" key="4">
    <source>
        <dbReference type="Pfam" id="PF01478"/>
    </source>
</evidence>
<comment type="similarity">
    <text evidence="1 2">Belongs to the peptidase A24 family.</text>
</comment>
<comment type="caution">
    <text evidence="5">The sequence shown here is derived from an EMBL/GenBank/DDBJ whole genome shotgun (WGS) entry which is preliminary data.</text>
</comment>
<feature type="transmembrane region" description="Helical" evidence="3">
    <location>
        <begin position="55"/>
        <end position="81"/>
    </location>
</feature>
<keyword evidence="6" id="KW-1185">Reference proteome</keyword>
<keyword evidence="3" id="KW-1133">Transmembrane helix</keyword>
<feature type="transmembrane region" description="Helical" evidence="3">
    <location>
        <begin position="127"/>
        <end position="145"/>
    </location>
</feature>
<organism evidence="5 6">
    <name type="scientific">Azospirillum cavernae</name>
    <dbReference type="NCBI Taxonomy" id="2320860"/>
    <lineage>
        <taxon>Bacteria</taxon>
        <taxon>Pseudomonadati</taxon>
        <taxon>Pseudomonadota</taxon>
        <taxon>Alphaproteobacteria</taxon>
        <taxon>Rhodospirillales</taxon>
        <taxon>Azospirillaceae</taxon>
        <taxon>Azospirillum</taxon>
    </lineage>
</organism>
<keyword evidence="3" id="KW-0472">Membrane</keyword>
<dbReference type="Gene3D" id="1.20.120.1220">
    <property type="match status" value="1"/>
</dbReference>
<reference evidence="5 6" key="1">
    <citation type="submission" date="2018-09" db="EMBL/GenBank/DDBJ databases">
        <authorList>
            <person name="Zhu H."/>
        </authorList>
    </citation>
    <scope>NUCLEOTIDE SEQUENCE [LARGE SCALE GENOMIC DNA]</scope>
    <source>
        <strain evidence="5 6">K2W22B-5</strain>
    </source>
</reference>
<sequence>MVADLPFLAVASVCVLAALPIGRVIGALAEALPDQAWPEGEGWRGRPRPWATAGAAAVAAMAAVALPWPLLPVGCLFGWALLLASLVDARRRLLPDVVLLPLIPLGLAVTAWESPAGGWADALSDHAAAAALGYALFAGLAAGYRRLRGRDGLGLGDAKLLAVAGAWLGMEGLPNVVLLAALSALGVTVVLAAARRDRLSGGASIAFGPYLAAALWLLWLADGPF</sequence>
<gene>
    <name evidence="5" type="ORF">D3877_21245</name>
</gene>